<comment type="caution">
    <text evidence="1">The sequence shown here is derived from an EMBL/GenBank/DDBJ whole genome shotgun (WGS) entry which is preliminary data.</text>
</comment>
<sequence length="194" mass="23369">MIKKILIFVLVFMNLNIYAKNNIKKIYKIIIETNDINYDPNMLFGYTLNQCSPFSIEKNNLYIYQSYYNRFFKYNYNRIEALCLFILKRYNSNGDIFIEFAVAYVWNNSNKKTSKNIFESEFVNIYSFINNDFKLFSITNKGVEFNDFIDLDEKKDEVTFKRVSELNNNIWEKYIIQSIEIDSIKIIKNENPCY</sequence>
<keyword evidence="2" id="KW-1185">Reference proteome</keyword>
<organism evidence="1 2">
    <name type="scientific">Aureibacter tunicatorum</name>
    <dbReference type="NCBI Taxonomy" id="866807"/>
    <lineage>
        <taxon>Bacteria</taxon>
        <taxon>Pseudomonadati</taxon>
        <taxon>Bacteroidota</taxon>
        <taxon>Cytophagia</taxon>
        <taxon>Cytophagales</taxon>
        <taxon>Persicobacteraceae</taxon>
        <taxon>Aureibacter</taxon>
    </lineage>
</organism>
<dbReference type="RefSeq" id="WP_309943303.1">
    <property type="nucleotide sequence ID" value="NZ_AP025307.1"/>
</dbReference>
<dbReference type="AlphaFoldDB" id="A0AAE3XRW2"/>
<evidence type="ECO:0000313" key="2">
    <source>
        <dbReference type="Proteomes" id="UP001185092"/>
    </source>
</evidence>
<reference evidence="1" key="1">
    <citation type="submission" date="2023-07" db="EMBL/GenBank/DDBJ databases">
        <title>Genomic Encyclopedia of Type Strains, Phase IV (KMG-IV): sequencing the most valuable type-strain genomes for metagenomic binning, comparative biology and taxonomic classification.</title>
        <authorList>
            <person name="Goeker M."/>
        </authorList>
    </citation>
    <scope>NUCLEOTIDE SEQUENCE</scope>
    <source>
        <strain evidence="1">DSM 26174</strain>
    </source>
</reference>
<name>A0AAE3XRW2_9BACT</name>
<dbReference type="EMBL" id="JAVDQD010000016">
    <property type="protein sequence ID" value="MDR6242012.1"/>
    <property type="molecule type" value="Genomic_DNA"/>
</dbReference>
<dbReference type="Proteomes" id="UP001185092">
    <property type="component" value="Unassembled WGS sequence"/>
</dbReference>
<evidence type="ECO:0000313" key="1">
    <source>
        <dbReference type="EMBL" id="MDR6242012.1"/>
    </source>
</evidence>
<proteinExistence type="predicted"/>
<accession>A0AAE3XRW2</accession>
<protein>
    <submittedName>
        <fullName evidence="1">Uncharacterized protein</fullName>
    </submittedName>
</protein>
<gene>
    <name evidence="1" type="ORF">HNQ88_005099</name>
</gene>